<dbReference type="PATRIC" id="fig|52689.4.peg.2124"/>
<keyword evidence="7" id="KW-1185">Reference proteome</keyword>
<evidence type="ECO:0000313" key="7">
    <source>
        <dbReference type="Proteomes" id="UP000036873"/>
    </source>
</evidence>
<comment type="similarity">
    <text evidence="1">Belongs to the ABC transporter superfamily.</text>
</comment>
<dbReference type="GO" id="GO:0005524">
    <property type="term" value="F:ATP binding"/>
    <property type="evidence" value="ECO:0007669"/>
    <property type="project" value="UniProtKB-KW"/>
</dbReference>
<dbReference type="EMBL" id="LGYO01000034">
    <property type="protein sequence ID" value="KNZ41135.1"/>
    <property type="molecule type" value="Genomic_DNA"/>
</dbReference>
<keyword evidence="4" id="KW-0067">ATP-binding</keyword>
<keyword evidence="2" id="KW-0813">Transport</keyword>
<evidence type="ECO:0000256" key="2">
    <source>
        <dbReference type="ARBA" id="ARBA00022448"/>
    </source>
</evidence>
<evidence type="ECO:0000256" key="1">
    <source>
        <dbReference type="ARBA" id="ARBA00005417"/>
    </source>
</evidence>
<dbReference type="PANTHER" id="PTHR42711:SF5">
    <property type="entry name" value="ABC TRANSPORTER ATP-BINDING PROTEIN NATA"/>
    <property type="match status" value="1"/>
</dbReference>
<dbReference type="Pfam" id="PF00005">
    <property type="entry name" value="ABC_tran"/>
    <property type="match status" value="1"/>
</dbReference>
<dbReference type="PROSITE" id="PS00211">
    <property type="entry name" value="ABC_TRANSPORTER_1"/>
    <property type="match status" value="1"/>
</dbReference>
<dbReference type="AlphaFoldDB" id="A0A0L6TZY5"/>
<dbReference type="GO" id="GO:0016887">
    <property type="term" value="F:ATP hydrolysis activity"/>
    <property type="evidence" value="ECO:0007669"/>
    <property type="project" value="InterPro"/>
</dbReference>
<sequence length="279" mass="31546">MLDIIDLTKKYKNITAVNGVNFTIYDGEVFGLLGPNGAGKTTTVRMISTITPKTAGDIVINGESINRNLTVLKIKIGVVPQHNNLEKEMTAWENLEVHGILYRMPKVKRRQKIEEMLEFTELTERKDHLVNTFSGGMKRKLMIARALLHEPEILLLDEPTVGLDAGARRKIWDLMKQLKSGGLTVLLTTHYIEEAEALCDRVGLINNGKMIRIDTPKNLIEDVGEFTVECFKDGKTTEEFFDTREEAIDYAADLEGIVQIRPANLEDVFLKMTNRRVES</sequence>
<organism evidence="6 7">
    <name type="scientific">Acetobacterium bakii</name>
    <dbReference type="NCBI Taxonomy" id="52689"/>
    <lineage>
        <taxon>Bacteria</taxon>
        <taxon>Bacillati</taxon>
        <taxon>Bacillota</taxon>
        <taxon>Clostridia</taxon>
        <taxon>Eubacteriales</taxon>
        <taxon>Eubacteriaceae</taxon>
        <taxon>Acetobacterium</taxon>
    </lineage>
</organism>
<dbReference type="InterPro" id="IPR027417">
    <property type="entry name" value="P-loop_NTPase"/>
</dbReference>
<dbReference type="InterPro" id="IPR017871">
    <property type="entry name" value="ABC_transporter-like_CS"/>
</dbReference>
<evidence type="ECO:0000259" key="5">
    <source>
        <dbReference type="PROSITE" id="PS50893"/>
    </source>
</evidence>
<dbReference type="InterPro" id="IPR003593">
    <property type="entry name" value="AAA+_ATPase"/>
</dbReference>
<dbReference type="Gene3D" id="3.40.50.300">
    <property type="entry name" value="P-loop containing nucleotide triphosphate hydrolases"/>
    <property type="match status" value="1"/>
</dbReference>
<protein>
    <submittedName>
        <fullName evidence="6">ABC transporter ATPase</fullName>
    </submittedName>
</protein>
<dbReference type="PANTHER" id="PTHR42711">
    <property type="entry name" value="ABC TRANSPORTER ATP-BINDING PROTEIN"/>
    <property type="match status" value="1"/>
</dbReference>
<gene>
    <name evidence="6" type="ORF">AKG39_13765</name>
</gene>
<comment type="caution">
    <text evidence="6">The sequence shown here is derived from an EMBL/GenBank/DDBJ whole genome shotgun (WGS) entry which is preliminary data.</text>
</comment>
<keyword evidence="3" id="KW-0547">Nucleotide-binding</keyword>
<accession>A0A0L6TZY5</accession>
<name>A0A0L6TZY5_9FIRM</name>
<dbReference type="SMART" id="SM00382">
    <property type="entry name" value="AAA"/>
    <property type="match status" value="1"/>
</dbReference>
<dbReference type="STRING" id="52689.AKG39_13765"/>
<evidence type="ECO:0000256" key="4">
    <source>
        <dbReference type="ARBA" id="ARBA00022840"/>
    </source>
</evidence>
<dbReference type="Proteomes" id="UP000036873">
    <property type="component" value="Unassembled WGS sequence"/>
</dbReference>
<dbReference type="SUPFAM" id="SSF52540">
    <property type="entry name" value="P-loop containing nucleoside triphosphate hydrolases"/>
    <property type="match status" value="1"/>
</dbReference>
<dbReference type="OrthoDB" id="9804819at2"/>
<dbReference type="InterPro" id="IPR003439">
    <property type="entry name" value="ABC_transporter-like_ATP-bd"/>
</dbReference>
<dbReference type="PROSITE" id="PS50893">
    <property type="entry name" value="ABC_TRANSPORTER_2"/>
    <property type="match status" value="1"/>
</dbReference>
<proteinExistence type="inferred from homology"/>
<evidence type="ECO:0000313" key="6">
    <source>
        <dbReference type="EMBL" id="KNZ41135.1"/>
    </source>
</evidence>
<reference evidence="7" key="1">
    <citation type="submission" date="2015-07" db="EMBL/GenBank/DDBJ databases">
        <title>Draft genome sequence of Acetobacterium bakii DSM 8293, a potential psychrophilic chemical producer through syngas fermentation.</title>
        <authorList>
            <person name="Song Y."/>
            <person name="Hwang S."/>
            <person name="Cho B.-K."/>
        </authorList>
    </citation>
    <scope>NUCLEOTIDE SEQUENCE [LARGE SCALE GENOMIC DNA]</scope>
    <source>
        <strain evidence="7">DSM 8239</strain>
    </source>
</reference>
<feature type="domain" description="ABC transporter" evidence="5">
    <location>
        <begin position="2"/>
        <end position="232"/>
    </location>
</feature>
<dbReference type="RefSeq" id="WP_050740977.1">
    <property type="nucleotide sequence ID" value="NZ_LGYO01000034.1"/>
</dbReference>
<dbReference type="InterPro" id="IPR050763">
    <property type="entry name" value="ABC_transporter_ATP-binding"/>
</dbReference>
<evidence type="ECO:0000256" key="3">
    <source>
        <dbReference type="ARBA" id="ARBA00022741"/>
    </source>
</evidence>